<organism evidence="3 4">
    <name type="scientific">Halorubrum glutamatedens</name>
    <dbReference type="NCBI Taxonomy" id="2707018"/>
    <lineage>
        <taxon>Archaea</taxon>
        <taxon>Methanobacteriati</taxon>
        <taxon>Methanobacteriota</taxon>
        <taxon>Stenosarchaea group</taxon>
        <taxon>Halobacteria</taxon>
        <taxon>Halobacteriales</taxon>
        <taxon>Haloferacaceae</taxon>
        <taxon>Halorubrum</taxon>
    </lineage>
</organism>
<dbReference type="InterPro" id="IPR050114">
    <property type="entry name" value="UPF0173_UPF0282_UlaG_hydrolase"/>
</dbReference>
<dbReference type="InterPro" id="IPR001279">
    <property type="entry name" value="Metallo-B-lactamas"/>
</dbReference>
<dbReference type="SMART" id="SM00849">
    <property type="entry name" value="Lactamase_B"/>
    <property type="match status" value="1"/>
</dbReference>
<dbReference type="AlphaFoldDB" id="A0ABD5QRC1"/>
<dbReference type="SUPFAM" id="SSF56281">
    <property type="entry name" value="Metallo-hydrolase/oxidoreductase"/>
    <property type="match status" value="1"/>
</dbReference>
<dbReference type="GO" id="GO:0016787">
    <property type="term" value="F:hydrolase activity"/>
    <property type="evidence" value="ECO:0007669"/>
    <property type="project" value="UniProtKB-KW"/>
</dbReference>
<dbReference type="PANTHER" id="PTHR43546">
    <property type="entry name" value="UPF0173 METAL-DEPENDENT HYDROLASE MJ1163-RELATED"/>
    <property type="match status" value="1"/>
</dbReference>
<dbReference type="Proteomes" id="UP001596145">
    <property type="component" value="Unassembled WGS sequence"/>
</dbReference>
<evidence type="ECO:0000259" key="2">
    <source>
        <dbReference type="SMART" id="SM00849"/>
    </source>
</evidence>
<dbReference type="Pfam" id="PF12706">
    <property type="entry name" value="Lactamase_B_2"/>
    <property type="match status" value="1"/>
</dbReference>
<accession>A0ABD5QRC1</accession>
<dbReference type="InterPro" id="IPR036866">
    <property type="entry name" value="RibonucZ/Hydroxyglut_hydro"/>
</dbReference>
<keyword evidence="4" id="KW-1185">Reference proteome</keyword>
<proteinExistence type="predicted"/>
<sequence>MVTSTWTDWFVRDEVEATDPDGLSIWYLGCNGFVLRTDEATVYVDPYFGTGGHRRYAVRMCPVPMDPVDATRCDAVLVTHGHVDHLHPPSYRPLLDLGADLYAPSGALEDPSYGNDLRIPSGQCQPVSVGMEFEIGDLRVSVRGADDPDAVDPVSYVIEYGDNVFFHGGDSGPCEEFSAVGTEFDVDLGALAFGSAGLVYDGETATSERTRWYMDENEIVEAANQLRLDRLLPTHWNMWKGAEADPSPLHDHASSFRYPHVVEVGRTGDRFELERPGVRPPVFAE</sequence>
<evidence type="ECO:0000313" key="4">
    <source>
        <dbReference type="Proteomes" id="UP001596145"/>
    </source>
</evidence>
<keyword evidence="1" id="KW-0378">Hydrolase</keyword>
<feature type="domain" description="Metallo-beta-lactamase" evidence="2">
    <location>
        <begin position="29"/>
        <end position="235"/>
    </location>
</feature>
<evidence type="ECO:0000313" key="3">
    <source>
        <dbReference type="EMBL" id="MFC5134673.1"/>
    </source>
</evidence>
<gene>
    <name evidence="3" type="ORF">ACFPJA_08055</name>
</gene>
<comment type="caution">
    <text evidence="3">The sequence shown here is derived from an EMBL/GenBank/DDBJ whole genome shotgun (WGS) entry which is preliminary data.</text>
</comment>
<evidence type="ECO:0000256" key="1">
    <source>
        <dbReference type="ARBA" id="ARBA00022801"/>
    </source>
</evidence>
<dbReference type="PANTHER" id="PTHR43546:SF9">
    <property type="entry name" value="L-ASCORBATE-6-PHOSPHATE LACTONASE ULAG-RELATED"/>
    <property type="match status" value="1"/>
</dbReference>
<dbReference type="EMBL" id="JBHSKV010000010">
    <property type="protein sequence ID" value="MFC5134673.1"/>
    <property type="molecule type" value="Genomic_DNA"/>
</dbReference>
<name>A0ABD5QRC1_9EURY</name>
<protein>
    <submittedName>
        <fullName evidence="3">MBL fold metallo-hydrolase</fullName>
    </submittedName>
</protein>
<dbReference type="RefSeq" id="WP_122106200.1">
    <property type="nucleotide sequence ID" value="NZ_JBHSKV010000010.1"/>
</dbReference>
<dbReference type="Gene3D" id="3.60.15.10">
    <property type="entry name" value="Ribonuclease Z/Hydroxyacylglutathione hydrolase-like"/>
    <property type="match status" value="1"/>
</dbReference>
<reference evidence="3 4" key="1">
    <citation type="journal article" date="2019" name="Int. J. Syst. Evol. Microbiol.">
        <title>The Global Catalogue of Microorganisms (GCM) 10K type strain sequencing project: providing services to taxonomists for standard genome sequencing and annotation.</title>
        <authorList>
            <consortium name="The Broad Institute Genomics Platform"/>
            <consortium name="The Broad Institute Genome Sequencing Center for Infectious Disease"/>
            <person name="Wu L."/>
            <person name="Ma J."/>
        </authorList>
    </citation>
    <scope>NUCLEOTIDE SEQUENCE [LARGE SCALE GENOMIC DNA]</scope>
    <source>
        <strain evidence="3 4">CGMCC 1.16026</strain>
    </source>
</reference>